<gene>
    <name evidence="4" type="ORF">B0J11DRAFT_507367</name>
</gene>
<dbReference type="FunFam" id="2.60.120.200:FF:000178">
    <property type="entry name" value="Glycoside hydrolase family 16 protein"/>
    <property type="match status" value="1"/>
</dbReference>
<dbReference type="GO" id="GO:0004553">
    <property type="term" value="F:hydrolase activity, hydrolyzing O-glycosyl compounds"/>
    <property type="evidence" value="ECO:0007669"/>
    <property type="project" value="InterPro"/>
</dbReference>
<keyword evidence="2" id="KW-1133">Transmembrane helix</keyword>
<dbReference type="PANTHER" id="PTHR10963">
    <property type="entry name" value="GLYCOSYL HYDROLASE-RELATED"/>
    <property type="match status" value="1"/>
</dbReference>
<evidence type="ECO:0000313" key="5">
    <source>
        <dbReference type="Proteomes" id="UP000700596"/>
    </source>
</evidence>
<evidence type="ECO:0000256" key="1">
    <source>
        <dbReference type="SAM" id="MobiDB-lite"/>
    </source>
</evidence>
<keyword evidence="2" id="KW-0812">Transmembrane</keyword>
<dbReference type="InterPro" id="IPR013320">
    <property type="entry name" value="ConA-like_dom_sf"/>
</dbReference>
<feature type="region of interest" description="Disordered" evidence="1">
    <location>
        <begin position="114"/>
        <end position="252"/>
    </location>
</feature>
<evidence type="ECO:0000259" key="3">
    <source>
        <dbReference type="PROSITE" id="PS51762"/>
    </source>
</evidence>
<accession>A0A9P9DPQ4</accession>
<organism evidence="4 5">
    <name type="scientific">Dendryphion nanum</name>
    <dbReference type="NCBI Taxonomy" id="256645"/>
    <lineage>
        <taxon>Eukaryota</taxon>
        <taxon>Fungi</taxon>
        <taxon>Dikarya</taxon>
        <taxon>Ascomycota</taxon>
        <taxon>Pezizomycotina</taxon>
        <taxon>Dothideomycetes</taxon>
        <taxon>Pleosporomycetidae</taxon>
        <taxon>Pleosporales</taxon>
        <taxon>Torulaceae</taxon>
        <taxon>Dendryphion</taxon>
    </lineage>
</organism>
<dbReference type="InterPro" id="IPR000757">
    <property type="entry name" value="Beta-glucanase-like"/>
</dbReference>
<dbReference type="InterPro" id="IPR050546">
    <property type="entry name" value="Glycosyl_Hydrlase_16"/>
</dbReference>
<feature type="compositionally biased region" description="Low complexity" evidence="1">
    <location>
        <begin position="68"/>
        <end position="80"/>
    </location>
</feature>
<dbReference type="AlphaFoldDB" id="A0A9P9DPQ4"/>
<evidence type="ECO:0000313" key="4">
    <source>
        <dbReference type="EMBL" id="KAH7122381.1"/>
    </source>
</evidence>
<feature type="compositionally biased region" description="Polar residues" evidence="1">
    <location>
        <begin position="189"/>
        <end position="204"/>
    </location>
</feature>
<dbReference type="SUPFAM" id="SSF49899">
    <property type="entry name" value="Concanavalin A-like lectins/glucanases"/>
    <property type="match status" value="1"/>
</dbReference>
<keyword evidence="2" id="KW-0472">Membrane</keyword>
<feature type="region of interest" description="Disordered" evidence="1">
    <location>
        <begin position="1"/>
        <end position="101"/>
    </location>
</feature>
<feature type="compositionally biased region" description="Polar residues" evidence="1">
    <location>
        <begin position="126"/>
        <end position="140"/>
    </location>
</feature>
<evidence type="ECO:0000256" key="2">
    <source>
        <dbReference type="SAM" id="Phobius"/>
    </source>
</evidence>
<dbReference type="PANTHER" id="PTHR10963:SF62">
    <property type="entry name" value="GLUCAN 1,3-BETA-GLUCOSIDASE"/>
    <property type="match status" value="1"/>
</dbReference>
<feature type="compositionally biased region" description="Polar residues" evidence="1">
    <location>
        <begin position="29"/>
        <end position="55"/>
    </location>
</feature>
<dbReference type="PROSITE" id="PS51762">
    <property type="entry name" value="GH16_2"/>
    <property type="match status" value="1"/>
</dbReference>
<feature type="compositionally biased region" description="Polar residues" evidence="1">
    <location>
        <begin position="225"/>
        <end position="235"/>
    </location>
</feature>
<feature type="domain" description="GH16" evidence="3">
    <location>
        <begin position="329"/>
        <end position="675"/>
    </location>
</feature>
<proteinExistence type="predicted"/>
<feature type="transmembrane region" description="Helical" evidence="2">
    <location>
        <begin position="310"/>
        <end position="331"/>
    </location>
</feature>
<dbReference type="EMBL" id="JAGMWT010000009">
    <property type="protein sequence ID" value="KAH7122381.1"/>
    <property type="molecule type" value="Genomic_DNA"/>
</dbReference>
<dbReference type="OrthoDB" id="4781at2759"/>
<reference evidence="4" key="1">
    <citation type="journal article" date="2021" name="Nat. Commun.">
        <title>Genetic determinants of endophytism in the Arabidopsis root mycobiome.</title>
        <authorList>
            <person name="Mesny F."/>
            <person name="Miyauchi S."/>
            <person name="Thiergart T."/>
            <person name="Pickel B."/>
            <person name="Atanasova L."/>
            <person name="Karlsson M."/>
            <person name="Huettel B."/>
            <person name="Barry K.W."/>
            <person name="Haridas S."/>
            <person name="Chen C."/>
            <person name="Bauer D."/>
            <person name="Andreopoulos W."/>
            <person name="Pangilinan J."/>
            <person name="LaButti K."/>
            <person name="Riley R."/>
            <person name="Lipzen A."/>
            <person name="Clum A."/>
            <person name="Drula E."/>
            <person name="Henrissat B."/>
            <person name="Kohler A."/>
            <person name="Grigoriev I.V."/>
            <person name="Martin F.M."/>
            <person name="Hacquard S."/>
        </authorList>
    </citation>
    <scope>NUCLEOTIDE SEQUENCE</scope>
    <source>
        <strain evidence="4">MPI-CAGE-CH-0243</strain>
    </source>
</reference>
<sequence length="680" mass="75163">MVFSSKGNRKPSVKADDSTAWGEPLPTGPTLTSTFSDTGSSDNHLTGYGQVTPNAERQVMRPRERNMASAPSASHASQSHLVLDPQETGMVDPSAMASSHRDEIVPEHARQYPNFEGFKGFPRGTPQDTAESGITSSTSQPEDETRQQHSSVPGHATGVQPTRTRARQPYNHQTRDEVYSSNSPPPTHGPQNNAQSVFSPQASNLPPVVPSKHPNPFATPLDATPASTRPSSAGRNSLDHDVVPGNSSAVSRFRSKNPAVPAAAAAAAAANTPVPDAHRPNNGAYFKSRRVKRGEIERPWMDRKDPKEKWVTILPILGILIGLAICGVLIWDGLRSVSHHNYCQVLDDDFSGGFNDKVWTKEVEVGGFGNGQFEATTNTDENVFVQNGVLTIKPTLQDAKFIENDNIIDLRGDGGCTGSKWSDCLVATNTTNGTVVNPVKSGRINTKLGASIKYGKIEVTAKLPRGDWLWPAIWMLPKDSKYGEWPRSGEIDIMESRGNNYTYGQGGNNIVSSTLHFGPNAANDGWWRNNVKRESLHTTYSKKWHTFGVEWSEKYIFTYIDTRLLQVMYTQFDRPFWQQGQFPLSDSNGTRLQNPWSFTENNASPFDEEFYLIINLAVGGTNGWFKDGKSGKPWLDASPTARKDFWQAQDEWLPTWEKQGQLEIKSVKIWQQAGYNGCSR</sequence>
<name>A0A9P9DPQ4_9PLEO</name>
<comment type="caution">
    <text evidence="4">The sequence shown here is derived from an EMBL/GenBank/DDBJ whole genome shotgun (WGS) entry which is preliminary data.</text>
</comment>
<protein>
    <submittedName>
        <fullName evidence="4">Concanavalin A-like lectin/glucanase domain-containing protein</fullName>
    </submittedName>
</protein>
<dbReference type="GO" id="GO:0005975">
    <property type="term" value="P:carbohydrate metabolic process"/>
    <property type="evidence" value="ECO:0007669"/>
    <property type="project" value="InterPro"/>
</dbReference>
<keyword evidence="5" id="KW-1185">Reference proteome</keyword>
<dbReference type="Pfam" id="PF00722">
    <property type="entry name" value="Glyco_hydro_16"/>
    <property type="match status" value="1"/>
</dbReference>
<dbReference type="Gene3D" id="2.60.120.200">
    <property type="match status" value="1"/>
</dbReference>
<dbReference type="Proteomes" id="UP000700596">
    <property type="component" value="Unassembled WGS sequence"/>
</dbReference>